<name>A0A1Y1V1A0_9FUNG</name>
<dbReference type="EMBL" id="MCFH01000043">
    <property type="protein sequence ID" value="ORX44846.1"/>
    <property type="molecule type" value="Genomic_DNA"/>
</dbReference>
<feature type="compositionally biased region" description="Low complexity" evidence="1">
    <location>
        <begin position="106"/>
        <end position="123"/>
    </location>
</feature>
<evidence type="ECO:0000256" key="2">
    <source>
        <dbReference type="SAM" id="Phobius"/>
    </source>
</evidence>
<feature type="signal peptide" evidence="3">
    <location>
        <begin position="1"/>
        <end position="23"/>
    </location>
</feature>
<organism evidence="4 5">
    <name type="scientific">Piromyces finnis</name>
    <dbReference type="NCBI Taxonomy" id="1754191"/>
    <lineage>
        <taxon>Eukaryota</taxon>
        <taxon>Fungi</taxon>
        <taxon>Fungi incertae sedis</taxon>
        <taxon>Chytridiomycota</taxon>
        <taxon>Chytridiomycota incertae sedis</taxon>
        <taxon>Neocallimastigomycetes</taxon>
        <taxon>Neocallimastigales</taxon>
        <taxon>Neocallimastigaceae</taxon>
        <taxon>Piromyces</taxon>
    </lineage>
</organism>
<comment type="caution">
    <text evidence="4">The sequence shown here is derived from an EMBL/GenBank/DDBJ whole genome shotgun (WGS) entry which is preliminary data.</text>
</comment>
<sequence>MKFTHIIFVITFILTIKIYKVNCRPRSSWESSSSWSSHTSSDGTTSYTSNEHSSSQVNGKTVSEVNKSNTVITKPDGTTYKQNNNVQSKPQSQSQSKPQPQPQPQQPKSVSKPKSSVTQVKPPIVTTVKPKITKTTTNPIIVASTPVIQQKAPPPPIIAQTPTTTSVIVPVIIPSVTSTIITNPTVNPIINPSITNICAQQCSTIYSKCQYFSTLSNLNDYTLENIYPPPQNNFGECLCKSEQNHIGFYSVCTKCLLTLSNNSELNITDQVIQTQCKAFDKTEPNLIYNNNNSTTDIKNVNNISPVALPETKSFNPTNLIIICSIVGGILTVYGGIKFRNYIKDKRRESLPMY</sequence>
<keyword evidence="2" id="KW-0812">Transmembrane</keyword>
<feature type="compositionally biased region" description="Low complexity" evidence="1">
    <location>
        <begin position="28"/>
        <end position="49"/>
    </location>
</feature>
<feature type="transmembrane region" description="Helical" evidence="2">
    <location>
        <begin position="319"/>
        <end position="336"/>
    </location>
</feature>
<keyword evidence="2" id="KW-1133">Transmembrane helix</keyword>
<protein>
    <submittedName>
        <fullName evidence="4">Uncharacterized protein</fullName>
    </submittedName>
</protein>
<reference evidence="4 5" key="2">
    <citation type="submission" date="2016-08" db="EMBL/GenBank/DDBJ databases">
        <title>Pervasive Adenine N6-methylation of Active Genes in Fungi.</title>
        <authorList>
            <consortium name="DOE Joint Genome Institute"/>
            <person name="Mondo S.J."/>
            <person name="Dannebaum R.O."/>
            <person name="Kuo R.C."/>
            <person name="Labutti K."/>
            <person name="Haridas S."/>
            <person name="Kuo A."/>
            <person name="Salamov A."/>
            <person name="Ahrendt S.R."/>
            <person name="Lipzen A."/>
            <person name="Sullivan W."/>
            <person name="Andreopoulos W.B."/>
            <person name="Clum A."/>
            <person name="Lindquist E."/>
            <person name="Daum C."/>
            <person name="Ramamoorthy G.K."/>
            <person name="Gryganskyi A."/>
            <person name="Culley D."/>
            <person name="Magnuson J.K."/>
            <person name="James T.Y."/>
            <person name="O'Malley M.A."/>
            <person name="Stajich J.E."/>
            <person name="Spatafora J.W."/>
            <person name="Visel A."/>
            <person name="Grigoriev I.V."/>
        </authorList>
    </citation>
    <scope>NUCLEOTIDE SEQUENCE [LARGE SCALE GENOMIC DNA]</scope>
    <source>
        <strain evidence="5">finn</strain>
    </source>
</reference>
<feature type="region of interest" description="Disordered" evidence="1">
    <location>
        <begin position="27"/>
        <end position="123"/>
    </location>
</feature>
<feature type="compositionally biased region" description="Polar residues" evidence="1">
    <location>
        <begin position="50"/>
        <end position="72"/>
    </location>
</feature>
<keyword evidence="3" id="KW-0732">Signal</keyword>
<proteinExistence type="predicted"/>
<dbReference type="OrthoDB" id="2157301at2759"/>
<dbReference type="AlphaFoldDB" id="A0A1Y1V1A0"/>
<evidence type="ECO:0000256" key="3">
    <source>
        <dbReference type="SAM" id="SignalP"/>
    </source>
</evidence>
<keyword evidence="2" id="KW-0472">Membrane</keyword>
<keyword evidence="5" id="KW-1185">Reference proteome</keyword>
<accession>A0A1Y1V1A0</accession>
<evidence type="ECO:0000313" key="4">
    <source>
        <dbReference type="EMBL" id="ORX44846.1"/>
    </source>
</evidence>
<dbReference type="Proteomes" id="UP000193719">
    <property type="component" value="Unassembled WGS sequence"/>
</dbReference>
<gene>
    <name evidence="4" type="ORF">BCR36DRAFT_585959</name>
</gene>
<reference evidence="4 5" key="1">
    <citation type="submission" date="2016-08" db="EMBL/GenBank/DDBJ databases">
        <title>Genomes of anaerobic fungi encode conserved fungal cellulosomes for biomass hydrolysis.</title>
        <authorList>
            <consortium name="DOE Joint Genome Institute"/>
            <person name="Haitjema C.H."/>
            <person name="Gilmore S.P."/>
            <person name="Henske J.K."/>
            <person name="Solomon K.V."/>
            <person name="De Groot R."/>
            <person name="Kuo A."/>
            <person name="Mondo S.J."/>
            <person name="Salamov A.A."/>
            <person name="Labutti K."/>
            <person name="Zhao Z."/>
            <person name="Chiniquy J."/>
            <person name="Barry K."/>
            <person name="Brewer H.M."/>
            <person name="Purvine S.O."/>
            <person name="Wright A.T."/>
            <person name="Boxma B."/>
            <person name="Van Alen T."/>
            <person name="Hackstein J.H."/>
            <person name="Baker S.E."/>
            <person name="Grigoriev I.V."/>
            <person name="O'Malley M.A."/>
        </authorList>
    </citation>
    <scope>NUCLEOTIDE SEQUENCE [LARGE SCALE GENOMIC DNA]</scope>
    <source>
        <strain evidence="5">finn</strain>
    </source>
</reference>
<feature type="chain" id="PRO_5012123970" evidence="3">
    <location>
        <begin position="24"/>
        <end position="353"/>
    </location>
</feature>
<evidence type="ECO:0000256" key="1">
    <source>
        <dbReference type="SAM" id="MobiDB-lite"/>
    </source>
</evidence>
<feature type="compositionally biased region" description="Low complexity" evidence="1">
    <location>
        <begin position="86"/>
        <end position="98"/>
    </location>
</feature>
<evidence type="ECO:0000313" key="5">
    <source>
        <dbReference type="Proteomes" id="UP000193719"/>
    </source>
</evidence>